<keyword evidence="3" id="KW-1185">Reference proteome</keyword>
<feature type="signal peptide" evidence="1">
    <location>
        <begin position="1"/>
        <end position="25"/>
    </location>
</feature>
<sequence length="122" mass="12819">MRKLVATALIMLLALLGGCSGDGGATEDKPGSGNPHDEEWEYGTGYVLEKADGRLLIVSKEFEAGATSEDVLKLGSVKAIWLKVDAGPYEEAAIGDHVRITVVGAVAESYPEQGTGSIEKIE</sequence>
<dbReference type="Pfam" id="PF11518">
    <property type="entry name" value="DUF3221"/>
    <property type="match status" value="1"/>
</dbReference>
<organism evidence="2 3">
    <name type="scientific">Paenibacillus agaridevorans</name>
    <dbReference type="NCBI Taxonomy" id="171404"/>
    <lineage>
        <taxon>Bacteria</taxon>
        <taxon>Bacillati</taxon>
        <taxon>Bacillota</taxon>
        <taxon>Bacilli</taxon>
        <taxon>Bacillales</taxon>
        <taxon>Paenibacillaceae</taxon>
        <taxon>Paenibacillus</taxon>
    </lineage>
</organism>
<accession>A0A2R5EWA5</accession>
<proteinExistence type="predicted"/>
<keyword evidence="1" id="KW-0732">Signal</keyword>
<evidence type="ECO:0000313" key="2">
    <source>
        <dbReference type="EMBL" id="GBG10837.1"/>
    </source>
</evidence>
<evidence type="ECO:0000256" key="1">
    <source>
        <dbReference type="SAM" id="SignalP"/>
    </source>
</evidence>
<dbReference type="PROSITE" id="PS51257">
    <property type="entry name" value="PROKAR_LIPOPROTEIN"/>
    <property type="match status" value="1"/>
</dbReference>
<dbReference type="EMBL" id="BDQX01000356">
    <property type="protein sequence ID" value="GBG10837.1"/>
    <property type="molecule type" value="Genomic_DNA"/>
</dbReference>
<feature type="chain" id="PRO_5039047916" description="DUF3221 domain-containing protein" evidence="1">
    <location>
        <begin position="26"/>
        <end position="122"/>
    </location>
</feature>
<name>A0A2R5EWA5_9BACL</name>
<evidence type="ECO:0008006" key="4">
    <source>
        <dbReference type="Google" id="ProtNLM"/>
    </source>
</evidence>
<comment type="caution">
    <text evidence="2">The sequence shown here is derived from an EMBL/GenBank/DDBJ whole genome shotgun (WGS) entry which is preliminary data.</text>
</comment>
<protein>
    <recommendedName>
        <fullName evidence="4">DUF3221 domain-containing protein</fullName>
    </recommendedName>
</protein>
<reference evidence="2 3" key="1">
    <citation type="submission" date="2017-08" db="EMBL/GenBank/DDBJ databases">
        <title>Substantial Increase in Enzyme Production by Combined Drug-Resistance Mutations in Paenibacillus agaridevorans.</title>
        <authorList>
            <person name="Tanaka Y."/>
            <person name="Funane K."/>
            <person name="Hosaka T."/>
            <person name="Shiwa Y."/>
            <person name="Fujita N."/>
            <person name="Miyazaki T."/>
            <person name="Yoshikawa H."/>
            <person name="Murakami K."/>
            <person name="Kasahara K."/>
            <person name="Inaoka T."/>
            <person name="Hiraga Y."/>
            <person name="Ochi K."/>
        </authorList>
    </citation>
    <scope>NUCLEOTIDE SEQUENCE [LARGE SCALE GENOMIC DNA]</scope>
    <source>
        <strain evidence="2 3">T-3040</strain>
    </source>
</reference>
<dbReference type="AlphaFoldDB" id="A0A2R5EWA5"/>
<gene>
    <name evidence="2" type="ORF">PAT3040_05603</name>
</gene>
<dbReference type="InterPro" id="IPR021598">
    <property type="entry name" value="DUF3221"/>
</dbReference>
<dbReference type="Proteomes" id="UP000245202">
    <property type="component" value="Unassembled WGS sequence"/>
</dbReference>
<evidence type="ECO:0000313" key="3">
    <source>
        <dbReference type="Proteomes" id="UP000245202"/>
    </source>
</evidence>
<dbReference type="RefSeq" id="WP_108995253.1">
    <property type="nucleotide sequence ID" value="NZ_BDQX01000356.1"/>
</dbReference>